<keyword evidence="1" id="KW-1133">Transmembrane helix</keyword>
<feature type="transmembrane region" description="Helical" evidence="1">
    <location>
        <begin position="196"/>
        <end position="214"/>
    </location>
</feature>
<organism evidence="2 3">
    <name type="scientific">Aquilegia coerulea</name>
    <name type="common">Rocky mountain columbine</name>
    <dbReference type="NCBI Taxonomy" id="218851"/>
    <lineage>
        <taxon>Eukaryota</taxon>
        <taxon>Viridiplantae</taxon>
        <taxon>Streptophyta</taxon>
        <taxon>Embryophyta</taxon>
        <taxon>Tracheophyta</taxon>
        <taxon>Spermatophyta</taxon>
        <taxon>Magnoliopsida</taxon>
        <taxon>Ranunculales</taxon>
        <taxon>Ranunculaceae</taxon>
        <taxon>Thalictroideae</taxon>
        <taxon>Aquilegia</taxon>
    </lineage>
</organism>
<feature type="transmembrane region" description="Helical" evidence="1">
    <location>
        <begin position="159"/>
        <end position="176"/>
    </location>
</feature>
<accession>A0A2G5DB60</accession>
<proteinExistence type="predicted"/>
<keyword evidence="1" id="KW-0812">Transmembrane</keyword>
<dbReference type="AlphaFoldDB" id="A0A2G5DB60"/>
<name>A0A2G5DB60_AQUCA</name>
<dbReference type="OrthoDB" id="2133268at2759"/>
<dbReference type="Proteomes" id="UP000230069">
    <property type="component" value="Unassembled WGS sequence"/>
</dbReference>
<evidence type="ECO:0000256" key="1">
    <source>
        <dbReference type="SAM" id="Phobius"/>
    </source>
</evidence>
<dbReference type="PANTHER" id="PTHR38543:SF1">
    <property type="entry name" value="OS04G0465800 PROTEIN"/>
    <property type="match status" value="1"/>
</dbReference>
<evidence type="ECO:0000313" key="2">
    <source>
        <dbReference type="EMBL" id="PIA40467.1"/>
    </source>
</evidence>
<feature type="transmembrane region" description="Helical" evidence="1">
    <location>
        <begin position="226"/>
        <end position="247"/>
    </location>
</feature>
<dbReference type="STRING" id="218851.A0A2G5DB60"/>
<reference evidence="2 3" key="1">
    <citation type="submission" date="2017-09" db="EMBL/GenBank/DDBJ databases">
        <title>WGS assembly of Aquilegia coerulea Goldsmith.</title>
        <authorList>
            <person name="Hodges S."/>
            <person name="Kramer E."/>
            <person name="Nordborg M."/>
            <person name="Tomkins J."/>
            <person name="Borevitz J."/>
            <person name="Derieg N."/>
            <person name="Yan J."/>
            <person name="Mihaltcheva S."/>
            <person name="Hayes R.D."/>
            <person name="Rokhsar D."/>
        </authorList>
    </citation>
    <scope>NUCLEOTIDE SEQUENCE [LARGE SCALE GENOMIC DNA]</scope>
    <source>
        <strain evidence="3">cv. Goldsmith</strain>
    </source>
</reference>
<protein>
    <submittedName>
        <fullName evidence="2">Uncharacterized protein</fullName>
    </submittedName>
</protein>
<evidence type="ECO:0000313" key="3">
    <source>
        <dbReference type="Proteomes" id="UP000230069"/>
    </source>
</evidence>
<keyword evidence="3" id="KW-1185">Reference proteome</keyword>
<gene>
    <name evidence="2" type="ORF">AQUCO_02500279v1</name>
</gene>
<dbReference type="PANTHER" id="PTHR38543">
    <property type="entry name" value="OS04G0465800 PROTEIN"/>
    <property type="match status" value="1"/>
</dbReference>
<feature type="transmembrane region" description="Helical" evidence="1">
    <location>
        <begin position="73"/>
        <end position="90"/>
    </location>
</feature>
<sequence>MPGPGPHTMYTLATGLGLMNLSNGRFSPQHCIIYAINAFLGPDLGSFSEWLTSTLGVAQSLGSEFMDVIHHPFYYIFILGFPLSIFYSWVSRFCLQKGVLDSISGVPLNKMQCLYLISAGSLSHFFLDHLFEENGRSSMYLWILSTGWWKGRAPVNTDSVVVVGFLCICLIAGFIYINRVKPTKSIKTQSRQSLELIMVTGSLYCVWCACQKYLRKPPQPAIGEEADLGVLVFLAIYFFLPHSLCIMSMNSKDFMDSTHELPP</sequence>
<dbReference type="EMBL" id="KZ305042">
    <property type="protein sequence ID" value="PIA40467.1"/>
    <property type="molecule type" value="Genomic_DNA"/>
</dbReference>
<keyword evidence="1" id="KW-0472">Membrane</keyword>
<dbReference type="InParanoid" id="A0A2G5DB60"/>